<dbReference type="Gene3D" id="1.20.1060.10">
    <property type="entry name" value="Taq DNA Polymerase, Chain T, domain 4"/>
    <property type="match status" value="1"/>
</dbReference>
<dbReference type="InterPro" id="IPR036279">
    <property type="entry name" value="5-3_exonuclease_C_sf"/>
</dbReference>
<dbReference type="FunFam" id="1.20.1060.10:FF:000001">
    <property type="entry name" value="DNA polymerase I"/>
    <property type="match status" value="1"/>
</dbReference>
<dbReference type="EMBL" id="CDNC01000050">
    <property type="protein sequence ID" value="CEM63360.1"/>
    <property type="molecule type" value="Genomic_DNA"/>
</dbReference>
<dbReference type="FunFam" id="1.10.150.20:FF:000002">
    <property type="entry name" value="DNA polymerase I"/>
    <property type="match status" value="1"/>
</dbReference>
<dbReference type="CDD" id="cd09859">
    <property type="entry name" value="PIN_53EXO"/>
    <property type="match status" value="1"/>
</dbReference>
<keyword evidence="5 16" id="KW-0548">Nucleotidyltransferase</keyword>
<dbReference type="InterPro" id="IPR018320">
    <property type="entry name" value="DNA_polymerase_1"/>
</dbReference>
<dbReference type="SUPFAM" id="SSF88723">
    <property type="entry name" value="PIN domain-like"/>
    <property type="match status" value="1"/>
</dbReference>
<keyword evidence="13 16" id="KW-0234">DNA repair</keyword>
<dbReference type="InterPro" id="IPR020045">
    <property type="entry name" value="DNA_polI_H3TH"/>
</dbReference>
<dbReference type="CDD" id="cd06139">
    <property type="entry name" value="DNA_polA_I_Ecoli_like_exo"/>
    <property type="match status" value="1"/>
</dbReference>
<keyword evidence="10 16" id="KW-0269">Exonuclease</keyword>
<evidence type="ECO:0000256" key="7">
    <source>
        <dbReference type="ARBA" id="ARBA00022722"/>
    </source>
</evidence>
<comment type="catalytic activity">
    <reaction evidence="14 16">
        <text>DNA(n) + a 2'-deoxyribonucleoside 5'-triphosphate = DNA(n+1) + diphosphate</text>
        <dbReference type="Rhea" id="RHEA:22508"/>
        <dbReference type="Rhea" id="RHEA-COMP:17339"/>
        <dbReference type="Rhea" id="RHEA-COMP:17340"/>
        <dbReference type="ChEBI" id="CHEBI:33019"/>
        <dbReference type="ChEBI" id="CHEBI:61560"/>
        <dbReference type="ChEBI" id="CHEBI:173112"/>
        <dbReference type="EC" id="2.7.7.7"/>
    </reaction>
</comment>
<evidence type="ECO:0000256" key="10">
    <source>
        <dbReference type="ARBA" id="ARBA00022839"/>
    </source>
</evidence>
<dbReference type="Pfam" id="PF02739">
    <property type="entry name" value="5_3_exonuc_N"/>
    <property type="match status" value="1"/>
</dbReference>
<keyword evidence="23" id="KW-1185">Reference proteome</keyword>
<dbReference type="SUPFAM" id="SSF53098">
    <property type="entry name" value="Ribonuclease H-like"/>
    <property type="match status" value="1"/>
</dbReference>
<evidence type="ECO:0000313" key="22">
    <source>
        <dbReference type="EMBL" id="CEM63360.1"/>
    </source>
</evidence>
<evidence type="ECO:0000256" key="13">
    <source>
        <dbReference type="ARBA" id="ARBA00023204"/>
    </source>
</evidence>
<evidence type="ECO:0000256" key="16">
    <source>
        <dbReference type="RuleBase" id="RU004460"/>
    </source>
</evidence>
<evidence type="ECO:0000259" key="19">
    <source>
        <dbReference type="SMART" id="SM00475"/>
    </source>
</evidence>
<dbReference type="AlphaFoldDB" id="A0A0B7H286"/>
<dbReference type="EC" id="2.7.7.7" evidence="2 15"/>
<accession>A0A0B7H286</accession>
<dbReference type="NCBIfam" id="TIGR00593">
    <property type="entry name" value="pola"/>
    <property type="match status" value="1"/>
</dbReference>
<comment type="similarity">
    <text evidence="1 16">Belongs to the DNA polymerase type-A family.</text>
</comment>
<dbReference type="Pfam" id="PF00476">
    <property type="entry name" value="DNA_pol_A"/>
    <property type="match status" value="1"/>
</dbReference>
<dbReference type="InterPro" id="IPR002421">
    <property type="entry name" value="5-3_exonuclease"/>
</dbReference>
<dbReference type="SMART" id="SM00279">
    <property type="entry name" value="HhH2"/>
    <property type="match status" value="1"/>
</dbReference>
<dbReference type="Pfam" id="PF01367">
    <property type="entry name" value="5_3_exonuc"/>
    <property type="match status" value="1"/>
</dbReference>
<dbReference type="GO" id="GO:0003887">
    <property type="term" value="F:DNA-directed DNA polymerase activity"/>
    <property type="evidence" value="ECO:0007669"/>
    <property type="project" value="UniProtKB-UniRule"/>
</dbReference>
<evidence type="ECO:0000256" key="17">
    <source>
        <dbReference type="SAM" id="MobiDB-lite"/>
    </source>
</evidence>
<dbReference type="SUPFAM" id="SSF47807">
    <property type="entry name" value="5' to 3' exonuclease, C-terminal subdomain"/>
    <property type="match status" value="1"/>
</dbReference>
<dbReference type="GeneID" id="57754497"/>
<dbReference type="SMART" id="SM00475">
    <property type="entry name" value="53EXOc"/>
    <property type="match status" value="1"/>
</dbReference>
<dbReference type="SMART" id="SM00479">
    <property type="entry name" value="EXOIII"/>
    <property type="match status" value="1"/>
</dbReference>
<dbReference type="PROSITE" id="PS00447">
    <property type="entry name" value="DNA_POLYMERASE_A"/>
    <property type="match status" value="1"/>
</dbReference>
<dbReference type="InterPro" id="IPR008918">
    <property type="entry name" value="HhH2"/>
</dbReference>
<dbReference type="PANTHER" id="PTHR10133">
    <property type="entry name" value="DNA POLYMERASE I"/>
    <property type="match status" value="1"/>
</dbReference>
<dbReference type="PRINTS" id="PR00868">
    <property type="entry name" value="DNAPOLI"/>
</dbReference>
<organism evidence="22 23">
    <name type="scientific">Treponema phagedenis</name>
    <dbReference type="NCBI Taxonomy" id="162"/>
    <lineage>
        <taxon>Bacteria</taxon>
        <taxon>Pseudomonadati</taxon>
        <taxon>Spirochaetota</taxon>
        <taxon>Spirochaetia</taxon>
        <taxon>Spirochaetales</taxon>
        <taxon>Treponemataceae</taxon>
        <taxon>Treponema</taxon>
    </lineage>
</organism>
<evidence type="ECO:0000256" key="9">
    <source>
        <dbReference type="ARBA" id="ARBA00022801"/>
    </source>
</evidence>
<evidence type="ECO:0000259" key="18">
    <source>
        <dbReference type="SMART" id="SM00474"/>
    </source>
</evidence>
<dbReference type="InterPro" id="IPR020046">
    <property type="entry name" value="5-3_exonucl_a-hlix_arch_N"/>
</dbReference>
<keyword evidence="8 16" id="KW-0227">DNA damage</keyword>
<dbReference type="InterPro" id="IPR043502">
    <property type="entry name" value="DNA/RNA_pol_sf"/>
</dbReference>
<evidence type="ECO:0000256" key="12">
    <source>
        <dbReference type="ARBA" id="ARBA00023125"/>
    </source>
</evidence>
<gene>
    <name evidence="16 22" type="primary">polA</name>
    <name evidence="22" type="ORF">TPHV1_80113</name>
</gene>
<evidence type="ECO:0000259" key="20">
    <source>
        <dbReference type="SMART" id="SM00479"/>
    </source>
</evidence>
<proteinExistence type="inferred from homology"/>
<evidence type="ECO:0000256" key="11">
    <source>
        <dbReference type="ARBA" id="ARBA00022932"/>
    </source>
</evidence>
<evidence type="ECO:0000256" key="1">
    <source>
        <dbReference type="ARBA" id="ARBA00007705"/>
    </source>
</evidence>
<feature type="domain" description="Exonuclease" evidence="20">
    <location>
        <begin position="364"/>
        <end position="535"/>
    </location>
</feature>
<dbReference type="Gene3D" id="1.10.150.20">
    <property type="entry name" value="5' to 3' exonuclease, C-terminal subdomain"/>
    <property type="match status" value="2"/>
</dbReference>
<dbReference type="InterPro" id="IPR036397">
    <property type="entry name" value="RNaseH_sf"/>
</dbReference>
<dbReference type="SMART" id="SM00474">
    <property type="entry name" value="35EXOc"/>
    <property type="match status" value="1"/>
</dbReference>
<dbReference type="Gene3D" id="3.30.420.10">
    <property type="entry name" value="Ribonuclease H-like superfamily/Ribonuclease H"/>
    <property type="match status" value="1"/>
</dbReference>
<reference evidence="23" key="1">
    <citation type="submission" date="2015-01" db="EMBL/GenBank/DDBJ databases">
        <authorList>
            <person name="Manzoor Shahid"/>
            <person name="Zubair Saima"/>
        </authorList>
    </citation>
    <scope>NUCLEOTIDE SEQUENCE [LARGE SCALE GENOMIC DNA]</scope>
    <source>
        <strain evidence="23">V1</strain>
    </source>
</reference>
<evidence type="ECO:0000256" key="5">
    <source>
        <dbReference type="ARBA" id="ARBA00022695"/>
    </source>
</evidence>
<dbReference type="SUPFAM" id="SSF56672">
    <property type="entry name" value="DNA/RNA polymerases"/>
    <property type="match status" value="1"/>
</dbReference>
<feature type="domain" description="DNA-directed DNA polymerase family A palm" evidence="21">
    <location>
        <begin position="700"/>
        <end position="906"/>
    </location>
</feature>
<dbReference type="InterPro" id="IPR012337">
    <property type="entry name" value="RNaseH-like_sf"/>
</dbReference>
<dbReference type="InterPro" id="IPR002562">
    <property type="entry name" value="3'-5'_exonuclease_dom"/>
</dbReference>
<dbReference type="InterPro" id="IPR001098">
    <property type="entry name" value="DNA-dir_DNA_pol_A_palm_dom"/>
</dbReference>
<keyword evidence="4 16" id="KW-0808">Transferase</keyword>
<dbReference type="CDD" id="cd09898">
    <property type="entry name" value="H3TH_53EXO"/>
    <property type="match status" value="1"/>
</dbReference>
<feature type="domain" description="5'-3' exonuclease" evidence="19">
    <location>
        <begin position="1"/>
        <end position="263"/>
    </location>
</feature>
<dbReference type="InterPro" id="IPR019760">
    <property type="entry name" value="DNA-dir_DNA_pol_A_CS"/>
</dbReference>
<evidence type="ECO:0000256" key="6">
    <source>
        <dbReference type="ARBA" id="ARBA00022705"/>
    </source>
</evidence>
<dbReference type="InterPro" id="IPR002298">
    <property type="entry name" value="DNA_polymerase_A"/>
</dbReference>
<dbReference type="OrthoDB" id="9806424at2"/>
<dbReference type="GO" id="GO:0008409">
    <property type="term" value="F:5'-3' exonuclease activity"/>
    <property type="evidence" value="ECO:0007669"/>
    <property type="project" value="UniProtKB-UniRule"/>
</dbReference>
<sequence>MKDDVVFILDAYGLIYRSYFAFVGKPLTNSTGKNISAVFGFFKSLYTILRDYEPQFFAVAMDSRVPTFRHEMYSEYKATRDKTPEDLHAQIPIIEEILTALGITLVRKDGFEADDVIASIAKCASADNKKAVIISSDKDLMQLIDDKITMLKPNKADAWIAFNADDVKEQWGVPPNQMLDFLSLIGDTADNVPGVKSIGPKTAAKLLDEYGSLDGIYAHTNSLKGAMQKKIIEGKENAYFSKKLIALEDSALEKCVLSDFACPVLDYAAAAKIFLREELPSLARQYAPNADFVKTDEAFLVRSADPKKEKKQGANSAGANPITTSPLQEIASASGGFKKNAGNYRGITEPEELRKLIDAAIAQGFAAFDCETTGLNPLEAELAGFSLALKAEEAFYIPVKLLPAELQSQAPQPMPLEKAVSELARLWQQKNLTIIMHNGKFDYQAMRTAGVFEKTPCAIFDTMIAAWLLDPDRTSFSLDSLASSLLKLQTIAYKDVVPKGKIFSDVPYEQAVAYAAEDADITLQFYEFLLPKLKEYGLFDLFQTLEMPLLPLLAEMEIAGIFLKKEELAEFSEELGKEIIVHEREIFDIVGHEFNIASPKQLQEVLFTELKLPTGKKTKTGYSTDTSVLEVLASEHVIPAKILEYRALTKLKSTYTDALPALADKNGRVHTSFIQTGTATGRLSSRDPNLQNIPIRDEAGRRIRKAFQAEKGKNLISADYAQIELVILAHLSQDKNLVQAFQEGTDVHAATAGLIFGVPIGEVLPDMRRIAKTINFGVMYGMSAFRLSNALRIPRRQAADFIETYFKTYSGVHIFMEELKESARRKGYVETLMGRRRYIYAINSANKLEQAGAERVAINTPIQGSAADIVKTAMLKVQNALQAHKLQAKLLLQVHDELICEAPEKETETVKTLLRQEMESVVKLLVPLRVNIESGKTWGDFH</sequence>
<dbReference type="Gene3D" id="3.30.70.370">
    <property type="match status" value="1"/>
</dbReference>
<dbReference type="Proteomes" id="UP000042527">
    <property type="component" value="Unassembled WGS sequence"/>
</dbReference>
<feature type="compositionally biased region" description="Polar residues" evidence="17">
    <location>
        <begin position="313"/>
        <end position="325"/>
    </location>
</feature>
<dbReference type="FunFam" id="1.10.150.20:FF:000003">
    <property type="entry name" value="DNA polymerase I"/>
    <property type="match status" value="1"/>
</dbReference>
<keyword evidence="12 16" id="KW-0238">DNA-binding</keyword>
<dbReference type="NCBIfam" id="NF004397">
    <property type="entry name" value="PRK05755.1"/>
    <property type="match status" value="1"/>
</dbReference>
<dbReference type="GO" id="GO:0006302">
    <property type="term" value="P:double-strand break repair"/>
    <property type="evidence" value="ECO:0007669"/>
    <property type="project" value="TreeGrafter"/>
</dbReference>
<dbReference type="Pfam" id="PF01612">
    <property type="entry name" value="DNA_pol_A_exo1"/>
    <property type="match status" value="1"/>
</dbReference>
<dbReference type="Gene3D" id="3.40.50.1010">
    <property type="entry name" value="5'-nuclease"/>
    <property type="match status" value="1"/>
</dbReference>
<dbReference type="PANTHER" id="PTHR10133:SF27">
    <property type="entry name" value="DNA POLYMERASE NU"/>
    <property type="match status" value="1"/>
</dbReference>
<comment type="function">
    <text evidence="16">In addition to polymerase activity, this DNA polymerase exhibits 3'-5' and 5'-3' exonuclease activity.</text>
</comment>
<dbReference type="RefSeq" id="WP_044635056.1">
    <property type="nucleotide sequence ID" value="NZ_CDNC01000050.1"/>
</dbReference>
<dbReference type="GO" id="GO:0008408">
    <property type="term" value="F:3'-5' exonuclease activity"/>
    <property type="evidence" value="ECO:0007669"/>
    <property type="project" value="UniProtKB-UniRule"/>
</dbReference>
<protein>
    <recommendedName>
        <fullName evidence="3 15">DNA polymerase I</fullName>
        <ecNumber evidence="2 15">2.7.7.7</ecNumber>
    </recommendedName>
</protein>
<feature type="region of interest" description="Disordered" evidence="17">
    <location>
        <begin position="304"/>
        <end position="325"/>
    </location>
</feature>
<evidence type="ECO:0000256" key="4">
    <source>
        <dbReference type="ARBA" id="ARBA00022679"/>
    </source>
</evidence>
<dbReference type="GO" id="GO:0006261">
    <property type="term" value="P:DNA-templated DNA replication"/>
    <property type="evidence" value="ECO:0007669"/>
    <property type="project" value="UniProtKB-UniRule"/>
</dbReference>
<evidence type="ECO:0000256" key="8">
    <source>
        <dbReference type="ARBA" id="ARBA00022763"/>
    </source>
</evidence>
<evidence type="ECO:0000313" key="23">
    <source>
        <dbReference type="Proteomes" id="UP000042527"/>
    </source>
</evidence>
<dbReference type="SMART" id="SM00482">
    <property type="entry name" value="POLAc"/>
    <property type="match status" value="1"/>
</dbReference>
<dbReference type="CDD" id="cd08637">
    <property type="entry name" value="DNA_pol_A_pol_I_C"/>
    <property type="match status" value="1"/>
</dbReference>
<keyword evidence="11 16" id="KW-0239">DNA-directed DNA polymerase</keyword>
<dbReference type="InterPro" id="IPR029060">
    <property type="entry name" value="PIN-like_dom_sf"/>
</dbReference>
<evidence type="ECO:0000259" key="21">
    <source>
        <dbReference type="SMART" id="SM00482"/>
    </source>
</evidence>
<evidence type="ECO:0000256" key="15">
    <source>
        <dbReference type="NCBIfam" id="TIGR00593"/>
    </source>
</evidence>
<keyword evidence="6 16" id="KW-0235">DNA replication</keyword>
<dbReference type="GO" id="GO:0003677">
    <property type="term" value="F:DNA binding"/>
    <property type="evidence" value="ECO:0007669"/>
    <property type="project" value="UniProtKB-UniRule"/>
</dbReference>
<evidence type="ECO:0000256" key="3">
    <source>
        <dbReference type="ARBA" id="ARBA00020311"/>
    </source>
</evidence>
<evidence type="ECO:0000256" key="14">
    <source>
        <dbReference type="ARBA" id="ARBA00049244"/>
    </source>
</evidence>
<feature type="domain" description="3'-5' exonuclease" evidence="18">
    <location>
        <begin position="344"/>
        <end position="534"/>
    </location>
</feature>
<name>A0A0B7H286_TREPH</name>
<keyword evidence="7" id="KW-0540">Nuclease</keyword>
<keyword evidence="9 16" id="KW-0378">Hydrolase</keyword>
<evidence type="ECO:0000256" key="2">
    <source>
        <dbReference type="ARBA" id="ARBA00012417"/>
    </source>
</evidence>
<dbReference type="InterPro" id="IPR013520">
    <property type="entry name" value="Ribonucl_H"/>
</dbReference>